<gene>
    <name evidence="2" type="ORF">BW732_02880</name>
</gene>
<name>A0A1Q2D4J8_9ENTE</name>
<evidence type="ECO:0000313" key="2">
    <source>
        <dbReference type="EMBL" id="AQP53283.1"/>
    </source>
</evidence>
<organism evidence="2 3">
    <name type="scientific">Vagococcus penaei</name>
    <dbReference type="NCBI Taxonomy" id="633807"/>
    <lineage>
        <taxon>Bacteria</taxon>
        <taxon>Bacillati</taxon>
        <taxon>Bacillota</taxon>
        <taxon>Bacilli</taxon>
        <taxon>Lactobacillales</taxon>
        <taxon>Enterococcaceae</taxon>
        <taxon>Vagococcus</taxon>
    </lineage>
</organism>
<dbReference type="KEGG" id="vpi:BW732_02880"/>
<protein>
    <recommendedName>
        <fullName evidence="4">Gram-positive cocci surface proteins LPxTG domain-containing protein</fullName>
    </recommendedName>
</protein>
<dbReference type="Proteomes" id="UP000188246">
    <property type="component" value="Chromosome"/>
</dbReference>
<keyword evidence="1" id="KW-0472">Membrane</keyword>
<evidence type="ECO:0000313" key="3">
    <source>
        <dbReference type="Proteomes" id="UP000188246"/>
    </source>
</evidence>
<dbReference type="EMBL" id="CP019609">
    <property type="protein sequence ID" value="AQP53283.1"/>
    <property type="molecule type" value="Genomic_DNA"/>
</dbReference>
<sequence>MPVDEYETEVGGTIIINTYQEMEGLLPDTGGILRQKVIDVGAFIVVISISSLVYIRIKKA</sequence>
<dbReference type="AlphaFoldDB" id="A0A1Q2D4J8"/>
<evidence type="ECO:0000256" key="1">
    <source>
        <dbReference type="SAM" id="Phobius"/>
    </source>
</evidence>
<reference evidence="2 3" key="1">
    <citation type="journal article" date="2010" name="Int. J. Syst. Evol. Microbiol.">
        <title>Vagococcus penaei sp. nov., isolated from spoilage microbiota of cooked shrimp (Penaeus vannamei).</title>
        <authorList>
            <person name="Jaffres E."/>
            <person name="Prevost H."/>
            <person name="Rossero A."/>
            <person name="Joffraud J.J."/>
            <person name="Dousset X."/>
        </authorList>
    </citation>
    <scope>NUCLEOTIDE SEQUENCE [LARGE SCALE GENOMIC DNA]</scope>
    <source>
        <strain evidence="2 3">CD276</strain>
    </source>
</reference>
<feature type="transmembrane region" description="Helical" evidence="1">
    <location>
        <begin position="37"/>
        <end position="55"/>
    </location>
</feature>
<accession>A0A1Q2D4J8</accession>
<dbReference type="RefSeq" id="WP_237301598.1">
    <property type="nucleotide sequence ID" value="NZ_CP019609.1"/>
</dbReference>
<proteinExistence type="predicted"/>
<keyword evidence="1" id="KW-0812">Transmembrane</keyword>
<keyword evidence="1" id="KW-1133">Transmembrane helix</keyword>
<keyword evidence="3" id="KW-1185">Reference proteome</keyword>
<evidence type="ECO:0008006" key="4">
    <source>
        <dbReference type="Google" id="ProtNLM"/>
    </source>
</evidence>